<name>A0A1C1CQS8_9EURO</name>
<gene>
    <name evidence="1" type="ORF">CLCR_07789</name>
</gene>
<organism evidence="1 2">
    <name type="scientific">Cladophialophora carrionii</name>
    <dbReference type="NCBI Taxonomy" id="86049"/>
    <lineage>
        <taxon>Eukaryota</taxon>
        <taxon>Fungi</taxon>
        <taxon>Dikarya</taxon>
        <taxon>Ascomycota</taxon>
        <taxon>Pezizomycotina</taxon>
        <taxon>Eurotiomycetes</taxon>
        <taxon>Chaetothyriomycetidae</taxon>
        <taxon>Chaetothyriales</taxon>
        <taxon>Herpotrichiellaceae</taxon>
        <taxon>Cladophialophora</taxon>
    </lineage>
</organism>
<dbReference type="Proteomes" id="UP000094526">
    <property type="component" value="Unassembled WGS sequence"/>
</dbReference>
<dbReference type="AlphaFoldDB" id="A0A1C1CQS8"/>
<protein>
    <submittedName>
        <fullName evidence="1">Uncharacterized protein</fullName>
    </submittedName>
</protein>
<keyword evidence="2" id="KW-1185">Reference proteome</keyword>
<comment type="caution">
    <text evidence="1">The sequence shown here is derived from an EMBL/GenBank/DDBJ whole genome shotgun (WGS) entry which is preliminary data.</text>
</comment>
<evidence type="ECO:0000313" key="2">
    <source>
        <dbReference type="Proteomes" id="UP000094526"/>
    </source>
</evidence>
<sequence length="105" mass="11967">MALGKSGKFGRLLVDFLSEEHSDEAGAVVHAGIFLEPGRSVCIRRYGALLRVHYADMHRDKMGCFMTDESLNARQDFHFLKRSRVARHKLELRDVAKSAPIMHEQ</sequence>
<dbReference type="VEuPathDB" id="FungiDB:CLCR_07789"/>
<dbReference type="EMBL" id="LGRB01000010">
    <property type="protein sequence ID" value="OCT50821.1"/>
    <property type="molecule type" value="Genomic_DNA"/>
</dbReference>
<reference evidence="2" key="1">
    <citation type="submission" date="2015-07" db="EMBL/GenBank/DDBJ databases">
        <authorList>
            <person name="Teixeira M.M."/>
            <person name="Souza R.C."/>
            <person name="Almeida L.G."/>
            <person name="Vicente V.A."/>
            <person name="de Hoog S."/>
            <person name="Bocca A.L."/>
            <person name="de Almeida S.R."/>
            <person name="Vasconcelos A.T."/>
            <person name="Felipe M.S."/>
        </authorList>
    </citation>
    <scope>NUCLEOTIDE SEQUENCE [LARGE SCALE GENOMIC DNA]</scope>
    <source>
        <strain evidence="2">KSF</strain>
    </source>
</reference>
<proteinExistence type="predicted"/>
<evidence type="ECO:0000313" key="1">
    <source>
        <dbReference type="EMBL" id="OCT50821.1"/>
    </source>
</evidence>
<accession>A0A1C1CQS8</accession>